<name>A0A1W7D1T7_9ACTN</name>
<dbReference type="KEGG" id="smao:CAG99_18165"/>
<feature type="domain" description="HTH cro/C1-type" evidence="2">
    <location>
        <begin position="14"/>
        <end position="68"/>
    </location>
</feature>
<sequence length="368" mass="40170">MDAVRGWAEVGERIAEARLAAGLSQGDLAAQVNVERTAVVRMEAGERRITALELFRLAEVHGVPLGHLVTRPPEALASRRSALEESAGAASRARYRLDALLEEHARHARWLIDHGFLTPPRPDDRLQRPRTGEIDPGSLAGAAREVIGVVSGPLGTLTDVLEHLGLYLTVVDETAEGASLLLDGHGVAVMSGRLPPGRRRWTAAHELGHHLLRDEYHSDAGVAAGRDEREQLIDQFVDEFLIPAADMRRAWDEGDHNGEHRAFLLRLSAHYRVSWSAVVNKALRLGLITGEQARRQKADTPLRGDFLAVYGSEPVPDLEMGATGPQWRRAALAAWAQGAITAPRAVELLYGAITEDDLPGRNVEECLP</sequence>
<accession>A0A1W7D1T7</accession>
<gene>
    <name evidence="3" type="ORF">CAG99_18165</name>
</gene>
<dbReference type="GO" id="GO:0003677">
    <property type="term" value="F:DNA binding"/>
    <property type="evidence" value="ECO:0007669"/>
    <property type="project" value="UniProtKB-KW"/>
</dbReference>
<dbReference type="Proteomes" id="UP000194218">
    <property type="component" value="Chromosome"/>
</dbReference>
<protein>
    <submittedName>
        <fullName evidence="3">DNA-binding protein</fullName>
    </submittedName>
</protein>
<dbReference type="InterPro" id="IPR052345">
    <property type="entry name" value="Rad_response_metalloprotease"/>
</dbReference>
<dbReference type="Pfam" id="PF01381">
    <property type="entry name" value="HTH_3"/>
    <property type="match status" value="1"/>
</dbReference>
<dbReference type="InterPro" id="IPR010359">
    <property type="entry name" value="IrrE_HExxH"/>
</dbReference>
<dbReference type="Gene3D" id="1.10.260.40">
    <property type="entry name" value="lambda repressor-like DNA-binding domains"/>
    <property type="match status" value="1"/>
</dbReference>
<dbReference type="OrthoDB" id="9794834at2"/>
<dbReference type="CDD" id="cd00093">
    <property type="entry name" value="HTH_XRE"/>
    <property type="match status" value="1"/>
</dbReference>
<reference evidence="3 4" key="1">
    <citation type="submission" date="2017-05" db="EMBL/GenBank/DDBJ databases">
        <title>Complete genome sequence of Streptomyces sp. SCSIO 03032 revealed the diverse biosynthetic pathways for its bioactive secondary metabolites.</title>
        <authorList>
            <person name="Ma L."/>
            <person name="Zhu Y."/>
            <person name="Zhang W."/>
            <person name="Zhang G."/>
            <person name="Tian X."/>
            <person name="Zhang S."/>
            <person name="Zhang C."/>
        </authorList>
    </citation>
    <scope>NUCLEOTIDE SEQUENCE [LARGE SCALE GENOMIC DNA]</scope>
    <source>
        <strain evidence="3 4">SCSIO 03032</strain>
    </source>
</reference>
<dbReference type="PANTHER" id="PTHR43236">
    <property type="entry name" value="ANTITOXIN HIGA1"/>
    <property type="match status" value="1"/>
</dbReference>
<dbReference type="SMART" id="SM00530">
    <property type="entry name" value="HTH_XRE"/>
    <property type="match status" value="1"/>
</dbReference>
<proteinExistence type="inferred from homology"/>
<evidence type="ECO:0000256" key="1">
    <source>
        <dbReference type="ARBA" id="ARBA00007227"/>
    </source>
</evidence>
<keyword evidence="4" id="KW-1185">Reference proteome</keyword>
<comment type="similarity">
    <text evidence="1">Belongs to the short-chain fatty acyl-CoA assimilation regulator (ScfR) family.</text>
</comment>
<dbReference type="InterPro" id="IPR010982">
    <property type="entry name" value="Lambda_DNA-bd_dom_sf"/>
</dbReference>
<dbReference type="Gene3D" id="1.10.10.2910">
    <property type="match status" value="1"/>
</dbReference>
<organism evidence="3 4">
    <name type="scientific">Streptomyces marincola</name>
    <dbReference type="NCBI Taxonomy" id="2878388"/>
    <lineage>
        <taxon>Bacteria</taxon>
        <taxon>Bacillati</taxon>
        <taxon>Actinomycetota</taxon>
        <taxon>Actinomycetes</taxon>
        <taxon>Kitasatosporales</taxon>
        <taxon>Streptomycetaceae</taxon>
        <taxon>Streptomyces</taxon>
    </lineage>
</organism>
<evidence type="ECO:0000313" key="4">
    <source>
        <dbReference type="Proteomes" id="UP000194218"/>
    </source>
</evidence>
<dbReference type="InterPro" id="IPR001387">
    <property type="entry name" value="Cro/C1-type_HTH"/>
</dbReference>
<dbReference type="PANTHER" id="PTHR43236:SF1">
    <property type="entry name" value="BLL7220 PROTEIN"/>
    <property type="match status" value="1"/>
</dbReference>
<dbReference type="SUPFAM" id="SSF47413">
    <property type="entry name" value="lambda repressor-like DNA-binding domains"/>
    <property type="match status" value="1"/>
</dbReference>
<evidence type="ECO:0000259" key="2">
    <source>
        <dbReference type="PROSITE" id="PS50943"/>
    </source>
</evidence>
<evidence type="ECO:0000313" key="3">
    <source>
        <dbReference type="EMBL" id="ARQ70510.1"/>
    </source>
</evidence>
<dbReference type="AlphaFoldDB" id="A0A1W7D1T7"/>
<dbReference type="EMBL" id="CP021121">
    <property type="protein sequence ID" value="ARQ70510.1"/>
    <property type="molecule type" value="Genomic_DNA"/>
</dbReference>
<keyword evidence="3" id="KW-0238">DNA-binding</keyword>
<dbReference type="PROSITE" id="PS50943">
    <property type="entry name" value="HTH_CROC1"/>
    <property type="match status" value="1"/>
</dbReference>
<dbReference type="Pfam" id="PF06114">
    <property type="entry name" value="Peptidase_M78"/>
    <property type="match status" value="1"/>
</dbReference>